<reference evidence="2" key="1">
    <citation type="journal article" date="2013" name="Genome Announc.">
        <title>Draft genome sequence of the basidiomycetous yeast-like fungus Pseudozyma hubeiensis SY62, which produces an abundant amount of the biosurfactant mannosylerythritol lipids.</title>
        <authorList>
            <person name="Konishi M."/>
            <person name="Hatada Y."/>
            <person name="Horiuchi J."/>
        </authorList>
    </citation>
    <scope>NUCLEOTIDE SEQUENCE [LARGE SCALE GENOMIC DNA]</scope>
    <source>
        <strain evidence="2">SY62</strain>
    </source>
</reference>
<gene>
    <name evidence="1" type="ORF">PHSY_003416</name>
</gene>
<evidence type="ECO:0000313" key="2">
    <source>
        <dbReference type="Proteomes" id="UP000014071"/>
    </source>
</evidence>
<keyword evidence="2" id="KW-1185">Reference proteome</keyword>
<organism evidence="1 2">
    <name type="scientific">Pseudozyma hubeiensis (strain SY62)</name>
    <name type="common">Yeast</name>
    <dbReference type="NCBI Taxonomy" id="1305764"/>
    <lineage>
        <taxon>Eukaryota</taxon>
        <taxon>Fungi</taxon>
        <taxon>Dikarya</taxon>
        <taxon>Basidiomycota</taxon>
        <taxon>Ustilaginomycotina</taxon>
        <taxon>Ustilaginomycetes</taxon>
        <taxon>Ustilaginales</taxon>
        <taxon>Ustilaginaceae</taxon>
        <taxon>Pseudozyma</taxon>
    </lineage>
</organism>
<dbReference type="AlphaFoldDB" id="R9P3I5"/>
<dbReference type="GeneID" id="24108705"/>
<sequence>MFLNERLDLQRSIRRRAVCVKLRYGTYVCGVVVRFIPTDQSEDPERQSPFPDSRFASLLPCCGRRLKCRLKLRQQKETTRHHIVYVSAMDPGFFRILQYATTNLLLCTQLQARRVESSDGDPT</sequence>
<dbReference type="EMBL" id="DF238798">
    <property type="protein sequence ID" value="GAC95839.1"/>
    <property type="molecule type" value="Genomic_DNA"/>
</dbReference>
<dbReference type="Proteomes" id="UP000014071">
    <property type="component" value="Unassembled WGS sequence"/>
</dbReference>
<protein>
    <submittedName>
        <fullName evidence="1">Uncharacterized protein</fullName>
    </submittedName>
</protein>
<dbReference type="RefSeq" id="XP_012189426.1">
    <property type="nucleotide sequence ID" value="XM_012334036.1"/>
</dbReference>
<dbReference type="HOGENOM" id="CLU_2016264_0_0_1"/>
<name>R9P3I5_PSEHS</name>
<proteinExistence type="predicted"/>
<evidence type="ECO:0000313" key="1">
    <source>
        <dbReference type="EMBL" id="GAC95839.1"/>
    </source>
</evidence>
<accession>R9P3I5</accession>